<dbReference type="RefSeq" id="WP_155586565.1">
    <property type="nucleotide sequence ID" value="NZ_WFKQ01000001.1"/>
</dbReference>
<sequence length="268" mass="29311">MRIYIMKRINRYKKQYIITLLMTLGISLQAVACPNITSDPANNIGRAPIPGTYGELVFFCKQEFAPATLTFKPSSESLVAGGSQAISMGNTTQISPLTRSIQLQGFTPSNLNINLSSSNLTAFFPSSGGYQNSPSLFNFYTKIAYGSNCSSAPRGGNQFELMKKYLRDNPNIFTLVGQTTLPQRVDTPAQDIVTFKDAQLINKSNPTQKIIADITLYHANTNVTDASFSTGFLLPAYCWLGVGARINLKNMNLSNTGNYDLTLAVNTQ</sequence>
<name>A0A844LXC5_9GAMM</name>
<gene>
    <name evidence="2" type="ORF">GB996_00665</name>
</gene>
<dbReference type="Proteomes" id="UP000442109">
    <property type="component" value="Unassembled WGS sequence"/>
</dbReference>
<proteinExistence type="predicted"/>
<dbReference type="OrthoDB" id="6658867at2"/>
<reference evidence="2 3" key="1">
    <citation type="journal article" date="2019" name="PLoS ONE">
        <title>Pup mortality in New Zealand sea lions (Phocarctos hookeri) at Enderby Island, Auckland Islands, 2013-18.</title>
        <authorList>
            <person name="Michael S.A."/>
            <person name="Hayman D.T.S."/>
            <person name="Gray R."/>
            <person name="Zhang J."/>
            <person name="Rogers L."/>
            <person name="Roe W.D."/>
        </authorList>
    </citation>
    <scope>NUCLEOTIDE SEQUENCE [LARGE SCALE GENOMIC DNA]</scope>
    <source>
        <strain evidence="2 3">SM868</strain>
    </source>
</reference>
<dbReference type="EMBL" id="WFKQ01000001">
    <property type="protein sequence ID" value="MUG31304.1"/>
    <property type="molecule type" value="Genomic_DNA"/>
</dbReference>
<dbReference type="AlphaFoldDB" id="A0A844LXC5"/>
<evidence type="ECO:0000313" key="2">
    <source>
        <dbReference type="EMBL" id="MUG31304.1"/>
    </source>
</evidence>
<evidence type="ECO:0000313" key="3">
    <source>
        <dbReference type="Proteomes" id="UP000442109"/>
    </source>
</evidence>
<protein>
    <submittedName>
        <fullName evidence="2">Uncharacterized protein</fullName>
    </submittedName>
</protein>
<organism evidence="2 3">
    <name type="scientific">Psychrobacter sanguinis</name>
    <dbReference type="NCBI Taxonomy" id="861445"/>
    <lineage>
        <taxon>Bacteria</taxon>
        <taxon>Pseudomonadati</taxon>
        <taxon>Pseudomonadota</taxon>
        <taxon>Gammaproteobacteria</taxon>
        <taxon>Moraxellales</taxon>
        <taxon>Moraxellaceae</taxon>
        <taxon>Psychrobacter</taxon>
    </lineage>
</organism>
<feature type="chain" id="PRO_5032710508" evidence="1">
    <location>
        <begin position="33"/>
        <end position="268"/>
    </location>
</feature>
<keyword evidence="1" id="KW-0732">Signal</keyword>
<evidence type="ECO:0000256" key="1">
    <source>
        <dbReference type="SAM" id="SignalP"/>
    </source>
</evidence>
<accession>A0A844LXC5</accession>
<keyword evidence="3" id="KW-1185">Reference proteome</keyword>
<feature type="signal peptide" evidence="1">
    <location>
        <begin position="1"/>
        <end position="32"/>
    </location>
</feature>
<comment type="caution">
    <text evidence="2">The sequence shown here is derived from an EMBL/GenBank/DDBJ whole genome shotgun (WGS) entry which is preliminary data.</text>
</comment>